<name>A0A0K8MIE6_9LACO</name>
<dbReference type="OrthoDB" id="2374094at2"/>
<evidence type="ECO:0000313" key="3">
    <source>
        <dbReference type="Proteomes" id="UP000253891"/>
    </source>
</evidence>
<dbReference type="SUPFAM" id="SSF46785">
    <property type="entry name" value="Winged helix' DNA-binding domain"/>
    <property type="match status" value="1"/>
</dbReference>
<dbReference type="Proteomes" id="UP000253891">
    <property type="component" value="Unassembled WGS sequence"/>
</dbReference>
<dbReference type="InterPro" id="IPR036388">
    <property type="entry name" value="WH-like_DNA-bd_sf"/>
</dbReference>
<dbReference type="STRING" id="157463.GCA_001047075_01219"/>
<dbReference type="PANTHER" id="PTHR43252">
    <property type="entry name" value="TRANSCRIPTIONAL REGULATOR YQJI"/>
    <property type="match status" value="1"/>
</dbReference>
<protein>
    <submittedName>
        <fullName evidence="2">Putative transcriptional regulator, PadR family</fullName>
    </submittedName>
</protein>
<feature type="domain" description="Transcription regulator PadR N-terminal" evidence="1">
    <location>
        <begin position="6"/>
        <end position="75"/>
    </location>
</feature>
<accession>A0A0K8MIE6</accession>
<dbReference type="Gene3D" id="1.10.10.10">
    <property type="entry name" value="Winged helix-like DNA-binding domain superfamily/Winged helix DNA-binding domain"/>
    <property type="match status" value="1"/>
</dbReference>
<proteinExistence type="predicted"/>
<organism evidence="2 3">
    <name type="scientific">Fructobacillus ficulneus</name>
    <dbReference type="NCBI Taxonomy" id="157463"/>
    <lineage>
        <taxon>Bacteria</taxon>
        <taxon>Bacillati</taxon>
        <taxon>Bacillota</taxon>
        <taxon>Bacilli</taxon>
        <taxon>Lactobacillales</taxon>
        <taxon>Lactobacillaceae</taxon>
        <taxon>Fructobacillus</taxon>
    </lineage>
</organism>
<evidence type="ECO:0000313" key="2">
    <source>
        <dbReference type="EMBL" id="GAP00331.1"/>
    </source>
</evidence>
<dbReference type="Pfam" id="PF03551">
    <property type="entry name" value="PadR"/>
    <property type="match status" value="1"/>
</dbReference>
<keyword evidence="3" id="KW-1185">Reference proteome</keyword>
<dbReference type="RefSeq" id="WP_061993633.1">
    <property type="nucleotide sequence ID" value="NZ_DF968005.1"/>
</dbReference>
<dbReference type="InterPro" id="IPR005149">
    <property type="entry name" value="Tscrpt_reg_PadR_N"/>
</dbReference>
<dbReference type="EMBL" id="DF968005">
    <property type="protein sequence ID" value="GAP00331.1"/>
    <property type="molecule type" value="Genomic_DNA"/>
</dbReference>
<gene>
    <name evidence="2" type="ORF">FFIC_283480</name>
</gene>
<sequence>MYDLLILSLLSSRSMSGYKLATVLGSTVVPRRKISNGVLYPVLNRMEKAGYIEGYDCHSRNAKVFDITDAGQDYLLDLINKPVGQDGNRDNAYYFKFRSFSYLENDKKAEILTDYRNAVLTDKNIYAELVQHYQDETKDHPDREDFYQWGLKTIEMKNQIADTKIAWIDSRLQELGGKETHE</sequence>
<dbReference type="AlphaFoldDB" id="A0A0K8MIE6"/>
<evidence type="ECO:0000259" key="1">
    <source>
        <dbReference type="Pfam" id="PF03551"/>
    </source>
</evidence>
<dbReference type="InterPro" id="IPR036390">
    <property type="entry name" value="WH_DNA-bd_sf"/>
</dbReference>
<dbReference type="PANTHER" id="PTHR43252:SF4">
    <property type="entry name" value="TRANSCRIPTIONAL REGULATORY PROTEIN"/>
    <property type="match status" value="1"/>
</dbReference>
<reference evidence="2 3" key="1">
    <citation type="journal article" date="2015" name="BMC Genomics">
        <title>Comparative genomics of Fructobacillus spp. and Leuconostoc spp. reveals niche-specific evolution of Fructobacillus spp.</title>
        <authorList>
            <person name="Endo A."/>
            <person name="Tanizawa Y."/>
            <person name="Tanaka N."/>
            <person name="Maeno S."/>
            <person name="Kumar H."/>
            <person name="Shiwa Y."/>
            <person name="Okada S."/>
            <person name="Yoshikawa H."/>
            <person name="Dicks L."/>
            <person name="Nakagawa J."/>
            <person name="Arita M."/>
        </authorList>
    </citation>
    <scope>NUCLEOTIDE SEQUENCE [LARGE SCALE GENOMIC DNA]</scope>
    <source>
        <strain evidence="2 3">JCM 12225</strain>
    </source>
</reference>